<reference evidence="4 5" key="1">
    <citation type="submission" date="2019-09" db="EMBL/GenBank/DDBJ databases">
        <title>Draft Whole-Genome sequence of Blastochloris sulfoviridis DSM 729.</title>
        <authorList>
            <person name="Meyer T.E."/>
            <person name="Kyndt J.A."/>
        </authorList>
    </citation>
    <scope>NUCLEOTIDE SEQUENCE [LARGE SCALE GENOMIC DNA]</scope>
    <source>
        <strain evidence="4 5">DSM 729</strain>
    </source>
</reference>
<evidence type="ECO:0000313" key="4">
    <source>
        <dbReference type="EMBL" id="KAA5601104.1"/>
    </source>
</evidence>
<comment type="caution">
    <text evidence="4">The sequence shown here is derived from an EMBL/GenBank/DDBJ whole genome shotgun (WGS) entry which is preliminary data.</text>
</comment>
<dbReference type="InterPro" id="IPR041255">
    <property type="entry name" value="LpxI_N"/>
</dbReference>
<keyword evidence="5" id="KW-1185">Reference proteome</keyword>
<gene>
    <name evidence="4" type="ORF">F1193_09855</name>
</gene>
<accession>A0A5M6HYU4</accession>
<dbReference type="InterPro" id="IPR010415">
    <property type="entry name" value="LpxI_C"/>
</dbReference>
<dbReference type="Pfam" id="PF06230">
    <property type="entry name" value="LpxI_C"/>
    <property type="match status" value="1"/>
</dbReference>
<dbReference type="Proteomes" id="UP000323886">
    <property type="component" value="Unassembled WGS sequence"/>
</dbReference>
<proteinExistence type="predicted"/>
<dbReference type="InterPro" id="IPR053174">
    <property type="entry name" value="LpxI"/>
</dbReference>
<evidence type="ECO:0000259" key="2">
    <source>
        <dbReference type="Pfam" id="PF06230"/>
    </source>
</evidence>
<dbReference type="Pfam" id="PF17930">
    <property type="entry name" value="LpxI_N"/>
    <property type="match status" value="1"/>
</dbReference>
<dbReference type="PANTHER" id="PTHR39962:SF1">
    <property type="entry name" value="LPXI FAMILY PROTEIN"/>
    <property type="match status" value="1"/>
</dbReference>
<evidence type="ECO:0000313" key="5">
    <source>
        <dbReference type="Proteomes" id="UP000323886"/>
    </source>
</evidence>
<dbReference type="InterPro" id="IPR043167">
    <property type="entry name" value="LpxI_C_sf"/>
</dbReference>
<feature type="domain" description="LpxI N-terminal" evidence="3">
    <location>
        <begin position="41"/>
        <end position="169"/>
    </location>
</feature>
<evidence type="ECO:0000256" key="1">
    <source>
        <dbReference type="SAM" id="MobiDB-lite"/>
    </source>
</evidence>
<feature type="region of interest" description="Disordered" evidence="1">
    <location>
        <begin position="1"/>
        <end position="23"/>
    </location>
</feature>
<dbReference type="PANTHER" id="PTHR39962">
    <property type="entry name" value="BLL4848 PROTEIN"/>
    <property type="match status" value="1"/>
</dbReference>
<dbReference type="OrthoDB" id="9789836at2"/>
<dbReference type="AlphaFoldDB" id="A0A5M6HYU4"/>
<organism evidence="4 5">
    <name type="scientific">Blastochloris sulfoviridis</name>
    <dbReference type="NCBI Taxonomy" id="50712"/>
    <lineage>
        <taxon>Bacteria</taxon>
        <taxon>Pseudomonadati</taxon>
        <taxon>Pseudomonadota</taxon>
        <taxon>Alphaproteobacteria</taxon>
        <taxon>Hyphomicrobiales</taxon>
        <taxon>Blastochloridaceae</taxon>
        <taxon>Blastochloris</taxon>
    </lineage>
</organism>
<sequence length="318" mass="32679">MSARSSPSCVPAPSGGSPCRVGSTRSDAVTVAAEGISAQPLGIVAAGGRVPIMVAEAAARAGRPVFVVALRGLAVPEVARFSHIVVPIGMPGRVFSAFRGAGCREIVIVGSATRPRIRDIRLDFKALRLITRYARALLGGDDKLLTWLVRLFEAEGFTVRGAHEIAPELLAGEGPLGRCAPSPADAADIAIGIDYLATAGRFDIGQAVVVANHRIVAIEAAEGTDLMLARVAELRAMGRLRLSGRAGVLVKTPKPDQDRRVDLPAIGASTVAGALRAELRGIAVAAGETLVADAAETVAAADRAGLFVAGIPLRGPSS</sequence>
<evidence type="ECO:0000259" key="3">
    <source>
        <dbReference type="Pfam" id="PF17930"/>
    </source>
</evidence>
<dbReference type="Gene3D" id="3.40.140.80">
    <property type="match status" value="1"/>
</dbReference>
<name>A0A5M6HYU4_9HYPH</name>
<dbReference type="Gene3D" id="3.40.50.20">
    <property type="match status" value="1"/>
</dbReference>
<feature type="domain" description="LpxI C-terminal" evidence="2">
    <location>
        <begin position="173"/>
        <end position="308"/>
    </location>
</feature>
<dbReference type="EMBL" id="VWPL01000015">
    <property type="protein sequence ID" value="KAA5601104.1"/>
    <property type="molecule type" value="Genomic_DNA"/>
</dbReference>
<protein>
    <submittedName>
        <fullName evidence="4">DUF1009 domain-containing protein</fullName>
    </submittedName>
</protein>